<dbReference type="GO" id="GO:0006261">
    <property type="term" value="P:DNA-templated DNA replication"/>
    <property type="evidence" value="ECO:0007669"/>
    <property type="project" value="TreeGrafter"/>
</dbReference>
<dbReference type="InterPro" id="IPR050238">
    <property type="entry name" value="DNA_Rep/Repair_Clamp_Loader"/>
</dbReference>
<sequence>MVPGRRKRPEMATRQPFTEKYRPTRFEDLHGQDKVVAMLRRHVETNNLSALLAAGPPGTGKTTAMRVFSQALQCHAPTPSPCGKCASCVSFNENKHQYVHYEFSAANHGELSTAAMIASFSGFHMNRRLGIFADEVQGFGPSASDALLQVTERPTGDTYYLFATSEPEKVRPALRSRLLTLEFNLLTPAASMKVLKDICLREDITYDLDALEMLVSAGKGSAREIVKLLDNISQQGHVNTSLVSDTLLFGWASAIVEYCYALLEGDVEAQEFALSRWLVPPQQKATGIRDFLLYLFNFEIARPARSAIVNAAFHTVSAEQRRRIIAGFRPRASRAKMSLETYWRLMMKHWNFDHARVIDDANLSVRLIIFDNLINGDFDELPQPNEAKVIVPSDRRYRIRSQNLPVTRVAISSHDPSGAMTFSQAGTIYDAASFLPQQYGVLFNARFRIRHPGHGPAALDSAKKSVSQFVHELGIFSSRRDPTNKAHWIYAHEQPGGIVYTEVVAHLPLAAVDLIDDWLTERRKAWFGEDSLYDRSWEIEVAKPGTAKAHVAKHWRMVRNLWRTLDQMRGWKLPNGRLVSVIALLAVPKGIWATSDNMDGTRRLGTSGSIGADVRRAAGSLTMPLLSALADGAWDYIDSGWELHEFQDRRNEIASRKRDEDMILAKWPASDDALQDRPRREAITRLHASWPRDPKDRRRDWEGWWG</sequence>
<accession>A0A494TM73</accession>
<dbReference type="Gene3D" id="3.40.50.300">
    <property type="entry name" value="P-loop containing nucleotide triphosphate hydrolases"/>
    <property type="match status" value="1"/>
</dbReference>
<name>A0A494TM73_SPHPE</name>
<protein>
    <submittedName>
        <fullName evidence="2">AAA family ATPase</fullName>
    </submittedName>
</protein>
<dbReference type="KEGG" id="spha:D3Y57_14330"/>
<evidence type="ECO:0000313" key="3">
    <source>
        <dbReference type="Proteomes" id="UP000276254"/>
    </source>
</evidence>
<dbReference type="CDD" id="cd00009">
    <property type="entry name" value="AAA"/>
    <property type="match status" value="1"/>
</dbReference>
<dbReference type="OrthoDB" id="7978595at2"/>
<gene>
    <name evidence="2" type="ORF">D3Y57_14330</name>
</gene>
<keyword evidence="3" id="KW-1185">Reference proteome</keyword>
<dbReference type="Proteomes" id="UP000276254">
    <property type="component" value="Chromosome"/>
</dbReference>
<dbReference type="InterPro" id="IPR027417">
    <property type="entry name" value="P-loop_NTPase"/>
</dbReference>
<dbReference type="Pfam" id="PF13177">
    <property type="entry name" value="DNA_pol3_delta2"/>
    <property type="match status" value="1"/>
</dbReference>
<evidence type="ECO:0000313" key="2">
    <source>
        <dbReference type="EMBL" id="AYJ86901.1"/>
    </source>
</evidence>
<dbReference type="AlphaFoldDB" id="A0A494TM73"/>
<dbReference type="Gene3D" id="1.10.8.60">
    <property type="match status" value="1"/>
</dbReference>
<dbReference type="SUPFAM" id="SSF52540">
    <property type="entry name" value="P-loop containing nucleoside triphosphate hydrolases"/>
    <property type="match status" value="1"/>
</dbReference>
<dbReference type="PANTHER" id="PTHR11669">
    <property type="entry name" value="REPLICATION FACTOR C / DNA POLYMERASE III GAMMA-TAU SUBUNIT"/>
    <property type="match status" value="1"/>
</dbReference>
<organism evidence="2 3">
    <name type="scientific">Sphingomonas paeninsulae</name>
    <dbReference type="NCBI Taxonomy" id="2319844"/>
    <lineage>
        <taxon>Bacteria</taxon>
        <taxon>Pseudomonadati</taxon>
        <taxon>Pseudomonadota</taxon>
        <taxon>Alphaproteobacteria</taxon>
        <taxon>Sphingomonadales</taxon>
        <taxon>Sphingomonadaceae</taxon>
        <taxon>Sphingomonas</taxon>
    </lineage>
</organism>
<proteinExistence type="predicted"/>
<evidence type="ECO:0000256" key="1">
    <source>
        <dbReference type="SAM" id="MobiDB-lite"/>
    </source>
</evidence>
<reference evidence="2 3" key="1">
    <citation type="submission" date="2018-09" db="EMBL/GenBank/DDBJ databases">
        <title>Sphingomonas peninsula sp. nov., isolated from fildes peninsula, Antarctic soil.</title>
        <authorList>
            <person name="Yingchao G."/>
        </authorList>
    </citation>
    <scope>NUCLEOTIDE SEQUENCE [LARGE SCALE GENOMIC DNA]</scope>
    <source>
        <strain evidence="2 3">YZ-8</strain>
    </source>
</reference>
<dbReference type="EMBL" id="CP032829">
    <property type="protein sequence ID" value="AYJ86901.1"/>
    <property type="molecule type" value="Genomic_DNA"/>
</dbReference>
<feature type="region of interest" description="Disordered" evidence="1">
    <location>
        <begin position="1"/>
        <end position="21"/>
    </location>
</feature>
<dbReference type="PANTHER" id="PTHR11669:SF0">
    <property type="entry name" value="PROTEIN STICHEL-LIKE 2"/>
    <property type="match status" value="1"/>
</dbReference>